<dbReference type="GO" id="GO:0008237">
    <property type="term" value="F:metallopeptidase activity"/>
    <property type="evidence" value="ECO:0007669"/>
    <property type="project" value="UniProtKB-KW"/>
</dbReference>
<comment type="subcellular location">
    <subcellularLocation>
        <location evidence="2">Secreted</location>
    </subcellularLocation>
</comment>
<dbReference type="Pfam" id="PF08548">
    <property type="entry name" value="Peptidase_M10_C"/>
    <property type="match status" value="1"/>
</dbReference>
<dbReference type="EMBL" id="CP123504">
    <property type="protein sequence ID" value="WGM01199.1"/>
    <property type="molecule type" value="Genomic_DNA"/>
</dbReference>
<dbReference type="InterPro" id="IPR001343">
    <property type="entry name" value="Hemolysn_Ca-bd"/>
</dbReference>
<protein>
    <submittedName>
        <fullName evidence="8">Alkaline metalloprotease</fullName>
    </submittedName>
    <submittedName>
        <fullName evidence="10">M10 family metallopeptidase C-terminal domain-containing protein</fullName>
    </submittedName>
    <submittedName>
        <fullName evidence="9">Serralysin A</fullName>
        <ecNumber evidence="9">3.4.24.40</ecNumber>
    </submittedName>
</protein>
<evidence type="ECO:0000313" key="13">
    <source>
        <dbReference type="Proteomes" id="UP001177592"/>
    </source>
</evidence>
<dbReference type="PROSITE" id="PS00330">
    <property type="entry name" value="HEMOLYSIN_CALCIUM"/>
    <property type="match status" value="1"/>
</dbReference>
<keyword evidence="8" id="KW-0482">Metalloprotease</keyword>
<dbReference type="GO" id="GO:0006508">
    <property type="term" value="P:proteolysis"/>
    <property type="evidence" value="ECO:0007669"/>
    <property type="project" value="UniProtKB-KW"/>
</dbReference>
<comment type="cofactor">
    <cofactor evidence="1">
        <name>Ca(2+)</name>
        <dbReference type="ChEBI" id="CHEBI:29108"/>
    </cofactor>
</comment>
<keyword evidence="8" id="KW-0645">Protease</keyword>
<evidence type="ECO:0000313" key="10">
    <source>
        <dbReference type="EMBL" id="WGM01199.1"/>
    </source>
</evidence>
<keyword evidence="9" id="KW-0378">Hydrolase</keyword>
<evidence type="ECO:0000256" key="6">
    <source>
        <dbReference type="SAM" id="MobiDB-lite"/>
    </source>
</evidence>
<dbReference type="Gene3D" id="2.150.10.10">
    <property type="entry name" value="Serralysin-like metalloprotease, C-terminal"/>
    <property type="match status" value="1"/>
</dbReference>
<sequence length="189" mass="20774">MTFNSKNSDTNTPISQSYGKKEYKTLGGDGNDILCGREEEINYLSGGKGDDTIYGGNKFDVIAGGDGNDKIYSYGGKDTLIGGKGKDLFIYQSINDSLYSSPDTIMDFETGRDKIDISALSKINGNTIEIKQVNCFSQHKNELIVHCNYNESQNLTSSYLMLDHDGDGQADFQINAFGIINPETDLILF</sequence>
<evidence type="ECO:0000256" key="5">
    <source>
        <dbReference type="ARBA" id="ARBA00022837"/>
    </source>
</evidence>
<keyword evidence="5" id="KW-0106">Calcium</keyword>
<evidence type="ECO:0000313" key="8">
    <source>
        <dbReference type="EMBL" id="CBA71785.1"/>
    </source>
</evidence>
<reference evidence="9 12" key="2">
    <citation type="submission" date="2019-03" db="EMBL/GenBank/DDBJ databases">
        <title>Long-read sequencing reveals hyperdense prophage content in a complex bacterial symbiont genome.</title>
        <authorList>
            <person name="Frost C.L."/>
            <person name="Siozios S."/>
            <person name="Nadal-Jimenez P."/>
            <person name="Brockhurst M.A."/>
            <person name="King K.C."/>
            <person name="Darby A.C."/>
            <person name="Hurst G.D.D."/>
        </authorList>
    </citation>
    <scope>NUCLEOTIDE SEQUENCE [LARGE SCALE GENOMIC DNA]</scope>
    <source>
        <strain evidence="9 12">FIN</strain>
    </source>
</reference>
<dbReference type="Pfam" id="PF00353">
    <property type="entry name" value="HemolysinCabind"/>
    <property type="match status" value="2"/>
</dbReference>
<dbReference type="RefSeq" id="WP_026822915.1">
    <property type="nucleotide sequence ID" value="NZ_CP038613.1"/>
</dbReference>
<dbReference type="PRINTS" id="PR00313">
    <property type="entry name" value="CABNDNGRPT"/>
</dbReference>
<dbReference type="EMBL" id="CP038613">
    <property type="protein sequence ID" value="QBY45194.1"/>
    <property type="molecule type" value="Genomic_DNA"/>
</dbReference>
<dbReference type="Proteomes" id="UP001177592">
    <property type="component" value="Chromosome"/>
</dbReference>
<keyword evidence="4" id="KW-0677">Repeat</keyword>
<evidence type="ECO:0000256" key="2">
    <source>
        <dbReference type="ARBA" id="ARBA00004613"/>
    </source>
</evidence>
<dbReference type="InterPro" id="IPR050557">
    <property type="entry name" value="RTX_toxin/Mannuronan_C5-epim"/>
</dbReference>
<feature type="domain" description="Peptidase M10 serralysin C-terminal" evidence="7">
    <location>
        <begin position="44"/>
        <end position="187"/>
    </location>
</feature>
<evidence type="ECO:0000313" key="9">
    <source>
        <dbReference type="EMBL" id="QBY45194.1"/>
    </source>
</evidence>
<dbReference type="InterPro" id="IPR018511">
    <property type="entry name" value="Hemolysin-typ_Ca-bd_CS"/>
</dbReference>
<dbReference type="Proteomes" id="UP000295134">
    <property type="component" value="Chromosome"/>
</dbReference>
<feature type="region of interest" description="Disordered" evidence="6">
    <location>
        <begin position="1"/>
        <end position="23"/>
    </location>
</feature>
<dbReference type="EMBL" id="FN545160">
    <property type="protein sequence ID" value="CBA71785.1"/>
    <property type="molecule type" value="Genomic_DNA"/>
</dbReference>
<reference evidence="8" key="1">
    <citation type="journal article" date="2010" name="Insect Mol. Biol.">
        <title>The draft genome sequence of Arsenophonus nasoniae, son-killer bacterium of Nasonia vitripennis, reveals genes associated with virulence and symbiosis.</title>
        <authorList>
            <person name="Wilkes T."/>
            <person name="Darby A.C."/>
            <person name="Choi J."/>
            <person name="Colborne J.K."/>
            <person name="Werren J.H."/>
            <person name="Hurst G.D.D."/>
        </authorList>
    </citation>
    <scope>NUCLEOTIDE SEQUENCE</scope>
</reference>
<reference evidence="10" key="3">
    <citation type="submission" date="2023-04" db="EMBL/GenBank/DDBJ databases">
        <title>Genome dynamics across the evolutionary transition to endosymbiosis.</title>
        <authorList>
            <person name="Siozios S."/>
            <person name="Nadal-Jimenez P."/>
            <person name="Azagi T."/>
            <person name="Sprong H."/>
            <person name="Frost C.L."/>
            <person name="Parratt S.R."/>
            <person name="Taylor G."/>
            <person name="Brettell L."/>
            <person name="Lew K.C."/>
            <person name="Croft L."/>
            <person name="King K.C."/>
            <person name="Brockhurst M.A."/>
            <person name="Hypsa V."/>
            <person name="Novakova E."/>
            <person name="Darby A.C."/>
            <person name="Hurst G.D.D."/>
        </authorList>
    </citation>
    <scope>NUCLEOTIDE SEQUENCE</scope>
    <source>
        <strain evidence="11">ANv_CAN</strain>
        <strain evidence="10">APv</strain>
    </source>
</reference>
<dbReference type="InterPro" id="IPR013858">
    <property type="entry name" value="Peptidase_M10B_C"/>
</dbReference>
<dbReference type="GO" id="GO:0005615">
    <property type="term" value="C:extracellular space"/>
    <property type="evidence" value="ECO:0007669"/>
    <property type="project" value="InterPro"/>
</dbReference>
<evidence type="ECO:0000256" key="1">
    <source>
        <dbReference type="ARBA" id="ARBA00001913"/>
    </source>
</evidence>
<evidence type="ECO:0000313" key="12">
    <source>
        <dbReference type="Proteomes" id="UP000295134"/>
    </source>
</evidence>
<dbReference type="KEGG" id="ans:ArsFIN_37910"/>
<dbReference type="GO" id="GO:0005509">
    <property type="term" value="F:calcium ion binding"/>
    <property type="evidence" value="ECO:0007669"/>
    <property type="project" value="InterPro"/>
</dbReference>
<organism evidence="8">
    <name type="scientific">Arsenophonus nasoniae</name>
    <name type="common">son-killer infecting Nasonia vitripennis</name>
    <dbReference type="NCBI Taxonomy" id="638"/>
    <lineage>
        <taxon>Bacteria</taxon>
        <taxon>Pseudomonadati</taxon>
        <taxon>Pseudomonadota</taxon>
        <taxon>Gammaproteobacteria</taxon>
        <taxon>Enterobacterales</taxon>
        <taxon>Morganellaceae</taxon>
        <taxon>Arsenophonus</taxon>
    </lineage>
</organism>
<dbReference type="EMBL" id="CP123523">
    <property type="protein sequence ID" value="WGM05383.1"/>
    <property type="molecule type" value="Genomic_DNA"/>
</dbReference>
<dbReference type="Proteomes" id="UP001177595">
    <property type="component" value="Chromosome"/>
</dbReference>
<dbReference type="SUPFAM" id="SSF51120">
    <property type="entry name" value="beta-Roll"/>
    <property type="match status" value="1"/>
</dbReference>
<dbReference type="GeneID" id="96878680"/>
<accession>D2TWN0</accession>
<evidence type="ECO:0000256" key="4">
    <source>
        <dbReference type="ARBA" id="ARBA00022737"/>
    </source>
</evidence>
<keyword evidence="13" id="KW-1185">Reference proteome</keyword>
<dbReference type="PANTHER" id="PTHR38340:SF1">
    <property type="entry name" value="S-LAYER PROTEIN"/>
    <property type="match status" value="1"/>
</dbReference>
<evidence type="ECO:0000256" key="3">
    <source>
        <dbReference type="ARBA" id="ARBA00022525"/>
    </source>
</evidence>
<dbReference type="EC" id="3.4.24.40" evidence="9"/>
<dbReference type="AlphaFoldDB" id="D2TWN0"/>
<dbReference type="InterPro" id="IPR011049">
    <property type="entry name" value="Serralysin-like_metalloprot_C"/>
</dbReference>
<dbReference type="PANTHER" id="PTHR38340">
    <property type="entry name" value="S-LAYER PROTEIN"/>
    <property type="match status" value="1"/>
</dbReference>
<gene>
    <name evidence="8" type="primary">aprA</name>
    <name evidence="9" type="synonym">prtA_2</name>
    <name evidence="8" type="ORF">ARN_04690</name>
    <name evidence="9" type="ORF">ArsFIN_37910</name>
    <name evidence="10" type="ORF">QE210_15445</name>
    <name evidence="11" type="ORF">QE258_18045</name>
</gene>
<proteinExistence type="predicted"/>
<evidence type="ECO:0000313" key="11">
    <source>
        <dbReference type="EMBL" id="WGM05383.1"/>
    </source>
</evidence>
<keyword evidence="3" id="KW-0964">Secreted</keyword>
<feature type="compositionally biased region" description="Polar residues" evidence="6">
    <location>
        <begin position="1"/>
        <end position="18"/>
    </location>
</feature>
<evidence type="ECO:0000259" key="7">
    <source>
        <dbReference type="Pfam" id="PF08548"/>
    </source>
</evidence>
<name>D2TWN0_9GAMM</name>